<organism evidence="1">
    <name type="scientific">marine sediment metagenome</name>
    <dbReference type="NCBI Taxonomy" id="412755"/>
    <lineage>
        <taxon>unclassified sequences</taxon>
        <taxon>metagenomes</taxon>
        <taxon>ecological metagenomes</taxon>
    </lineage>
</organism>
<gene>
    <name evidence="1" type="ORF">LCGC14_0595810</name>
</gene>
<dbReference type="EMBL" id="LAZR01000943">
    <property type="protein sequence ID" value="KKN54087.1"/>
    <property type="molecule type" value="Genomic_DNA"/>
</dbReference>
<protein>
    <submittedName>
        <fullName evidence="1">Uncharacterized protein</fullName>
    </submittedName>
</protein>
<comment type="caution">
    <text evidence="1">The sequence shown here is derived from an EMBL/GenBank/DDBJ whole genome shotgun (WGS) entry which is preliminary data.</text>
</comment>
<evidence type="ECO:0000313" key="1">
    <source>
        <dbReference type="EMBL" id="KKN54087.1"/>
    </source>
</evidence>
<sequence>MSEEDIKRIEKKVDLLYKMKVNEGINFSSEELDEIIPLFDLSIKTERIKGLITEEELIKEQQVVGEKLKKQLNVLNDDTISVKEHNELAKGLPDLIYNLKQKNEGLLEDFKRIEYCKENLYKELFMISLKEKLGIELPKGESYSYNIKVNLEDKFWNYIKNLEDELKNAIEVFKLSLKEYREEYKGL</sequence>
<accession>A0A0F9RVT2</accession>
<name>A0A0F9RVT2_9ZZZZ</name>
<dbReference type="AlphaFoldDB" id="A0A0F9RVT2"/>
<reference evidence="1" key="1">
    <citation type="journal article" date="2015" name="Nature">
        <title>Complex archaea that bridge the gap between prokaryotes and eukaryotes.</title>
        <authorList>
            <person name="Spang A."/>
            <person name="Saw J.H."/>
            <person name="Jorgensen S.L."/>
            <person name="Zaremba-Niedzwiedzka K."/>
            <person name="Martijn J."/>
            <person name="Lind A.E."/>
            <person name="van Eijk R."/>
            <person name="Schleper C."/>
            <person name="Guy L."/>
            <person name="Ettema T.J."/>
        </authorList>
    </citation>
    <scope>NUCLEOTIDE SEQUENCE</scope>
</reference>
<proteinExistence type="predicted"/>